<dbReference type="InterPro" id="IPR052076">
    <property type="entry name" value="TRP_cation_channel"/>
</dbReference>
<feature type="repeat" description="ANK" evidence="11">
    <location>
        <begin position="79"/>
        <end position="111"/>
    </location>
</feature>
<proteinExistence type="predicted"/>
<keyword evidence="10" id="KW-0407">Ion channel</keyword>
<evidence type="ECO:0000256" key="3">
    <source>
        <dbReference type="ARBA" id="ARBA00022606"/>
    </source>
</evidence>
<dbReference type="GO" id="GO:0005216">
    <property type="term" value="F:monoatomic ion channel activity"/>
    <property type="evidence" value="ECO:0007669"/>
    <property type="project" value="InterPro"/>
</dbReference>
<dbReference type="EMBL" id="CP045891">
    <property type="protein sequence ID" value="QQP57720.1"/>
    <property type="molecule type" value="Genomic_DNA"/>
</dbReference>
<keyword evidence="5" id="KW-0677">Repeat</keyword>
<dbReference type="InterPro" id="IPR005821">
    <property type="entry name" value="Ion_trans_dom"/>
</dbReference>
<name>A0A7T8KKN4_CALRO</name>
<dbReference type="PROSITE" id="PS50297">
    <property type="entry name" value="ANK_REP_REGION"/>
    <property type="match status" value="3"/>
</dbReference>
<dbReference type="GO" id="GO:0034703">
    <property type="term" value="C:cation channel complex"/>
    <property type="evidence" value="ECO:0007669"/>
    <property type="project" value="UniProtKB-ARBA"/>
</dbReference>
<keyword evidence="16" id="KW-1185">Reference proteome</keyword>
<keyword evidence="6 13" id="KW-1133">Transmembrane helix</keyword>
<evidence type="ECO:0000256" key="2">
    <source>
        <dbReference type="ARBA" id="ARBA00022448"/>
    </source>
</evidence>
<protein>
    <submittedName>
        <fullName evidence="15">Transient receptor potential cation channel protein painlesslike</fullName>
    </submittedName>
</protein>
<dbReference type="SUPFAM" id="SSF48403">
    <property type="entry name" value="Ankyrin repeat"/>
    <property type="match status" value="1"/>
</dbReference>
<evidence type="ECO:0000256" key="10">
    <source>
        <dbReference type="ARBA" id="ARBA00023303"/>
    </source>
</evidence>
<dbReference type="Pfam" id="PF12796">
    <property type="entry name" value="Ank_2"/>
    <property type="match status" value="1"/>
</dbReference>
<evidence type="ECO:0000256" key="12">
    <source>
        <dbReference type="SAM" id="MobiDB-lite"/>
    </source>
</evidence>
<dbReference type="Proteomes" id="UP000595437">
    <property type="component" value="Chromosome 2"/>
</dbReference>
<dbReference type="InterPro" id="IPR002110">
    <property type="entry name" value="Ankyrin_rpt"/>
</dbReference>
<feature type="transmembrane region" description="Helical" evidence="13">
    <location>
        <begin position="501"/>
        <end position="517"/>
    </location>
</feature>
<evidence type="ECO:0000256" key="7">
    <source>
        <dbReference type="ARBA" id="ARBA00023043"/>
    </source>
</evidence>
<evidence type="ECO:0000256" key="8">
    <source>
        <dbReference type="ARBA" id="ARBA00023065"/>
    </source>
</evidence>
<feature type="compositionally biased region" description="Basic and acidic residues" evidence="12">
    <location>
        <begin position="203"/>
        <end position="214"/>
    </location>
</feature>
<dbReference type="Pfam" id="PF00023">
    <property type="entry name" value="Ank"/>
    <property type="match status" value="1"/>
</dbReference>
<evidence type="ECO:0000256" key="6">
    <source>
        <dbReference type="ARBA" id="ARBA00022989"/>
    </source>
</evidence>
<keyword evidence="15" id="KW-0675">Receptor</keyword>
<dbReference type="OrthoDB" id="2157354at2759"/>
<feature type="transmembrane region" description="Helical" evidence="13">
    <location>
        <begin position="529"/>
        <end position="549"/>
    </location>
</feature>
<feature type="repeat" description="ANK" evidence="11">
    <location>
        <begin position="116"/>
        <end position="148"/>
    </location>
</feature>
<evidence type="ECO:0000259" key="14">
    <source>
        <dbReference type="Pfam" id="PF00520"/>
    </source>
</evidence>
<evidence type="ECO:0000256" key="13">
    <source>
        <dbReference type="SAM" id="Phobius"/>
    </source>
</evidence>
<gene>
    <name evidence="15" type="ORF">FKW44_002804</name>
</gene>
<evidence type="ECO:0000256" key="5">
    <source>
        <dbReference type="ARBA" id="ARBA00022737"/>
    </source>
</evidence>
<evidence type="ECO:0000256" key="11">
    <source>
        <dbReference type="PROSITE-ProRule" id="PRU00023"/>
    </source>
</evidence>
<sequence length="842" mass="96677">INLLECLSSGNLTAFSDALVDSVSSKEDFPLPSEHWINSPLEAEDGKSILILALEKRQTEFAGLLLKFGAVAHHFNESYGLYPIHIASRNGDLEALKLLFRYSVNSADPDSVMRINGRTPLHIMAENNFVEGVDYLLRQKPIADIKDKKGGQTPLFLAAYKRSDPAIVRSLLKYGADPDIKCLGSKTARDLIFKHYDIALDDRPSSSKDSESKKSSKCSDSNRATTINSLTKDIRDHRFPGNMNLIQKICDQDIEDCMKRPISVYIAAQRKSRPILQILADKNANFAIINPRSSEALKFILNDPDIDHQIRSIINKRDLLGNTPLHLAAQRHDQEMAKRLLQLGANIGDVNHDDFELEFDYSFLAPPYEDVPFELNQDDESMIHIKSVRSIAIYSNIPSSRASCGCKWGRIRPFFNRNLRFFMTFVFLTTWYIFETYRTCISVLLSSWFEICLLLLLYTVLFLGQAFLSKALFIVLLCLLFREIMNVAVSIKRYVLSPNNLIQAILIVSVSFLLFDGRRTEKYESLHRHLAGTTIVLSWASLVTLIGKHPKLMRYNVYVTMFYKVMQTFLYFLIWYALFIVAFGLAFYIIFHEEDRETGGYEFFDTPFLSLIKFSDIPIKLEGNYVYFSYVFFLSFVFLIVVVLMNLLNGLAVSDTGEIQEKAETFGYVSRVETISYTESVLLGDPFDFLSNWPKIGWIRHIPSFSFLRQLYRNKYLQKIFHKVTGATGILLFYSFLPDKKLKIRPNEKRDGCPCFKIHDLDRGIISSAKKIVLNRQYKEQNIEILELSAKVDSIMELLARSEKRQELMMEKLSNIENLNFSSRAGLIYSLICHSESDEDFF</sequence>
<feature type="transmembrane region" description="Helical" evidence="13">
    <location>
        <begin position="625"/>
        <end position="648"/>
    </location>
</feature>
<dbReference type="PROSITE" id="PS50088">
    <property type="entry name" value="ANK_REPEAT"/>
    <property type="match status" value="4"/>
</dbReference>
<evidence type="ECO:0000313" key="15">
    <source>
        <dbReference type="EMBL" id="QQP57720.1"/>
    </source>
</evidence>
<organism evidence="15 16">
    <name type="scientific">Caligus rogercresseyi</name>
    <name type="common">Sea louse</name>
    <dbReference type="NCBI Taxonomy" id="217165"/>
    <lineage>
        <taxon>Eukaryota</taxon>
        <taxon>Metazoa</taxon>
        <taxon>Ecdysozoa</taxon>
        <taxon>Arthropoda</taxon>
        <taxon>Crustacea</taxon>
        <taxon>Multicrustacea</taxon>
        <taxon>Hexanauplia</taxon>
        <taxon>Copepoda</taxon>
        <taxon>Siphonostomatoida</taxon>
        <taxon>Caligidae</taxon>
        <taxon>Caligus</taxon>
    </lineage>
</organism>
<reference evidence="16" key="1">
    <citation type="submission" date="2021-01" db="EMBL/GenBank/DDBJ databases">
        <title>Caligus Genome Assembly.</title>
        <authorList>
            <person name="Gallardo-Escarate C."/>
        </authorList>
    </citation>
    <scope>NUCLEOTIDE SEQUENCE [LARGE SCALE GENOMIC DNA]</scope>
</reference>
<feature type="transmembrane region" description="Helical" evidence="13">
    <location>
        <begin position="471"/>
        <end position="489"/>
    </location>
</feature>
<evidence type="ECO:0000256" key="4">
    <source>
        <dbReference type="ARBA" id="ARBA00022692"/>
    </source>
</evidence>
<feature type="transmembrane region" description="Helical" evidence="13">
    <location>
        <begin position="720"/>
        <end position="737"/>
    </location>
</feature>
<feature type="transmembrane region" description="Helical" evidence="13">
    <location>
        <begin position="569"/>
        <end position="591"/>
    </location>
</feature>
<keyword evidence="7 11" id="KW-0040">ANK repeat</keyword>
<keyword evidence="4 13" id="KW-0812">Transmembrane</keyword>
<keyword evidence="8" id="KW-0406">Ion transport</keyword>
<feature type="domain" description="Ion transport" evidence="14">
    <location>
        <begin position="480"/>
        <end position="663"/>
    </location>
</feature>
<keyword evidence="2" id="KW-0813">Transport</keyword>
<feature type="transmembrane region" description="Helical" evidence="13">
    <location>
        <begin position="446"/>
        <end position="464"/>
    </location>
</feature>
<dbReference type="Gene3D" id="1.25.40.20">
    <property type="entry name" value="Ankyrin repeat-containing domain"/>
    <property type="match status" value="2"/>
</dbReference>
<keyword evidence="9 13" id="KW-0472">Membrane</keyword>
<evidence type="ECO:0000256" key="1">
    <source>
        <dbReference type="ARBA" id="ARBA00004141"/>
    </source>
</evidence>
<dbReference type="Pfam" id="PF00520">
    <property type="entry name" value="Ion_trans"/>
    <property type="match status" value="1"/>
</dbReference>
<evidence type="ECO:0000313" key="16">
    <source>
        <dbReference type="Proteomes" id="UP000595437"/>
    </source>
</evidence>
<dbReference type="PANTHER" id="PTHR47143:SF4">
    <property type="entry name" value="TRANSIENT RECEPTOR POTENTIAL CATION CHANNEL PROTEIN PAINLESS"/>
    <property type="match status" value="1"/>
</dbReference>
<feature type="repeat" description="ANK" evidence="11">
    <location>
        <begin position="320"/>
        <end position="352"/>
    </location>
</feature>
<keyword evidence="3" id="KW-0716">Sensory transduction</keyword>
<feature type="repeat" description="ANK" evidence="11">
    <location>
        <begin position="150"/>
        <end position="183"/>
    </location>
</feature>
<evidence type="ECO:0000256" key="9">
    <source>
        <dbReference type="ARBA" id="ARBA00023136"/>
    </source>
</evidence>
<comment type="subcellular location">
    <subcellularLocation>
        <location evidence="1">Membrane</location>
        <topology evidence="1">Multi-pass membrane protein</topology>
    </subcellularLocation>
</comment>
<feature type="non-terminal residue" evidence="15">
    <location>
        <position position="1"/>
    </location>
</feature>
<dbReference type="PANTHER" id="PTHR47143">
    <property type="entry name" value="TRANSIENT RECEPTOR POTENTIAL CATION CHANNEL PROTEIN PAINLESS"/>
    <property type="match status" value="1"/>
</dbReference>
<feature type="region of interest" description="Disordered" evidence="12">
    <location>
        <begin position="203"/>
        <end position="223"/>
    </location>
</feature>
<accession>A0A7T8KKN4</accession>
<dbReference type="SMART" id="SM00248">
    <property type="entry name" value="ANK"/>
    <property type="match status" value="6"/>
</dbReference>
<dbReference type="AlphaFoldDB" id="A0A7T8KKN4"/>
<feature type="transmembrane region" description="Helical" evidence="13">
    <location>
        <begin position="418"/>
        <end position="434"/>
    </location>
</feature>
<dbReference type="InterPro" id="IPR036770">
    <property type="entry name" value="Ankyrin_rpt-contain_sf"/>
</dbReference>